<dbReference type="KEGG" id="more:E1B28_013581"/>
<organism evidence="2 3">
    <name type="scientific">Marasmius oreades</name>
    <name type="common">fairy-ring Marasmius</name>
    <dbReference type="NCBI Taxonomy" id="181124"/>
    <lineage>
        <taxon>Eukaryota</taxon>
        <taxon>Fungi</taxon>
        <taxon>Dikarya</taxon>
        <taxon>Basidiomycota</taxon>
        <taxon>Agaricomycotina</taxon>
        <taxon>Agaricomycetes</taxon>
        <taxon>Agaricomycetidae</taxon>
        <taxon>Agaricales</taxon>
        <taxon>Marasmiineae</taxon>
        <taxon>Marasmiaceae</taxon>
        <taxon>Marasmius</taxon>
    </lineage>
</organism>
<feature type="region of interest" description="Disordered" evidence="1">
    <location>
        <begin position="440"/>
        <end position="461"/>
    </location>
</feature>
<dbReference type="AlphaFoldDB" id="A0A9P7UMY4"/>
<evidence type="ECO:0000313" key="2">
    <source>
        <dbReference type="EMBL" id="KAG7087633.1"/>
    </source>
</evidence>
<dbReference type="OrthoDB" id="3226250at2759"/>
<dbReference type="Proteomes" id="UP001049176">
    <property type="component" value="Chromosome 9"/>
</dbReference>
<protein>
    <submittedName>
        <fullName evidence="2">Uncharacterized protein</fullName>
    </submittedName>
</protein>
<name>A0A9P7UMY4_9AGAR</name>
<dbReference type="EMBL" id="CM032189">
    <property type="protein sequence ID" value="KAG7087633.1"/>
    <property type="molecule type" value="Genomic_DNA"/>
</dbReference>
<comment type="caution">
    <text evidence="2">The sequence shown here is derived from an EMBL/GenBank/DDBJ whole genome shotgun (WGS) entry which is preliminary data.</text>
</comment>
<keyword evidence="3" id="KW-1185">Reference proteome</keyword>
<sequence length="575" mass="67153">MAKARGIHVMTKRRQCGREARPAALATALADQTETLNIFQVRDHDLSSTTTNTRTVAFLGNQDFACFDSRMTIRDVMKDPFGPYPASLILSSAALPRALTLDSVAMLFASSERITGLEETDTKSYEDLAEDVHIYGELVVEKLDWFSEAGMEILGKDLRRRDKRLNPGSQGYLTLQRIIRDTNKDLTDERRLKVTIQCKKEKQAAFMTADKHPTSLILYCWISENRIGNLMELIVNSFEAQTYEKSHVYLERWRLLAFVKQTIKEQQDPPKEDRTIYWLIRAMRERYKRDSAYRRLIFDPEEATDIEDLVTGRTKRRRHPVHLSKAECADILATHAEWFLAQQLFTSRKEHHLVNLRNWYDFCTKSKNMWPDRYGREIDMTKFGHDRRWWRETIQRVIFNPQPQKPRIEQAIDIVISKDQDMEDDSQEFLANYDPDFAGDESSEYSDSSYGGSRSSSPNPSRLAEKVPWYCWKEPKFLDWTWECPDGNCRFCINLRDVRHPAADGRRMSLSLQGKKMKKVVFPIIAEHYSEHMHRNGVHLRTVSTRPLRTVLEEWPQPGVQPQPQAHIVKEEDND</sequence>
<reference evidence="2" key="1">
    <citation type="journal article" date="2021" name="Genome Biol. Evol.">
        <title>The assembled and annotated genome of the fairy-ring fungus Marasmius oreades.</title>
        <authorList>
            <person name="Hiltunen M."/>
            <person name="Ament-Velasquez S.L."/>
            <person name="Johannesson H."/>
        </authorList>
    </citation>
    <scope>NUCLEOTIDE SEQUENCE</scope>
    <source>
        <strain evidence="2">03SP1</strain>
    </source>
</reference>
<proteinExistence type="predicted"/>
<dbReference type="GeneID" id="66082656"/>
<evidence type="ECO:0000313" key="3">
    <source>
        <dbReference type="Proteomes" id="UP001049176"/>
    </source>
</evidence>
<evidence type="ECO:0000256" key="1">
    <source>
        <dbReference type="SAM" id="MobiDB-lite"/>
    </source>
</evidence>
<accession>A0A9P7UMY4</accession>
<feature type="compositionally biased region" description="Low complexity" evidence="1">
    <location>
        <begin position="445"/>
        <end position="461"/>
    </location>
</feature>
<dbReference type="RefSeq" id="XP_043004104.1">
    <property type="nucleotide sequence ID" value="XM_043158749.1"/>
</dbReference>
<gene>
    <name evidence="2" type="ORF">E1B28_013581</name>
</gene>